<dbReference type="WBParaSite" id="nRc.2.0.1.t16516-RA">
    <property type="protein sequence ID" value="nRc.2.0.1.t16516-RA"/>
    <property type="gene ID" value="nRc.2.0.1.g16516"/>
</dbReference>
<dbReference type="AlphaFoldDB" id="A0A915IRT0"/>
<organism evidence="1 2">
    <name type="scientific">Romanomermis culicivorax</name>
    <name type="common">Nematode worm</name>
    <dbReference type="NCBI Taxonomy" id="13658"/>
    <lineage>
        <taxon>Eukaryota</taxon>
        <taxon>Metazoa</taxon>
        <taxon>Ecdysozoa</taxon>
        <taxon>Nematoda</taxon>
        <taxon>Enoplea</taxon>
        <taxon>Dorylaimia</taxon>
        <taxon>Mermithida</taxon>
        <taxon>Mermithoidea</taxon>
        <taxon>Mermithidae</taxon>
        <taxon>Romanomermis</taxon>
    </lineage>
</organism>
<protein>
    <submittedName>
        <fullName evidence="2">Uncharacterized protein</fullName>
    </submittedName>
</protein>
<proteinExistence type="predicted"/>
<reference evidence="2" key="1">
    <citation type="submission" date="2022-11" db="UniProtKB">
        <authorList>
            <consortium name="WormBaseParasite"/>
        </authorList>
    </citation>
    <scope>IDENTIFICATION</scope>
</reference>
<accession>A0A915IRT0</accession>
<evidence type="ECO:0000313" key="1">
    <source>
        <dbReference type="Proteomes" id="UP000887565"/>
    </source>
</evidence>
<evidence type="ECO:0000313" key="2">
    <source>
        <dbReference type="WBParaSite" id="nRc.2.0.1.t16516-RA"/>
    </source>
</evidence>
<keyword evidence="1" id="KW-1185">Reference proteome</keyword>
<sequence length="165" mass="18433">MEHGCNDDAMISDGDLTGNAYAGNGHHCLINDLCRSMHLEYFEPAFTFNDGNQHTGLSLPIVRSSIETMSSADSFNMIIADHKDCMRNNNAEVDDEDEVSNNGIEDDQSMSEEYCDDISGTCSYKEISNNHKLRSSAIFQHLYYGICTAISHIKELLLPIPSPYR</sequence>
<name>A0A915IRT0_ROMCU</name>
<dbReference type="Proteomes" id="UP000887565">
    <property type="component" value="Unplaced"/>
</dbReference>